<dbReference type="Proteomes" id="UP000256519">
    <property type="component" value="Unassembled WGS sequence"/>
</dbReference>
<dbReference type="RefSeq" id="WP_116078795.1">
    <property type="nucleotide sequence ID" value="NZ_CP187631.1"/>
</dbReference>
<organism evidence="1 2">
    <name type="scientific">Priestia megaterium</name>
    <name type="common">Bacillus megaterium</name>
    <dbReference type="NCBI Taxonomy" id="1404"/>
    <lineage>
        <taxon>Bacteria</taxon>
        <taxon>Bacillati</taxon>
        <taxon>Bacillota</taxon>
        <taxon>Bacilli</taxon>
        <taxon>Bacillales</taxon>
        <taxon>Bacillaceae</taxon>
        <taxon>Priestia</taxon>
    </lineage>
</organism>
<evidence type="ECO:0000313" key="2">
    <source>
        <dbReference type="Proteomes" id="UP000256519"/>
    </source>
</evidence>
<protein>
    <submittedName>
        <fullName evidence="1">Uncharacterized protein</fullName>
    </submittedName>
</protein>
<sequence>MNRTQEQLIVKAFFEKRIQERILHELASPKKRLDALSRLCYNYTTTLRKKYLIELPKANFNKEDLETLLRKYGPIKQCYVISWDEDIDGKEMPLSSALEHIVGLGMPSIISCIPGKLAYFESEQGYGAPPRYVLKRNA</sequence>
<reference evidence="1 2" key="1">
    <citation type="journal article" date="2018" name="Appl. Environ. Microbiol.">
        <title>Antimicrobial susceptibility testing and tentative epidemiological cut-off values of five Bacillus species relevant for use as animal feed additives or for plant protection.</title>
        <authorList>
            <person name="Agerso Y."/>
            <person name="Stuer-Lauridsen B."/>
            <person name="Bjerre K."/>
            <person name="Jensen M.G."/>
            <person name="Johansen E."/>
            <person name="Bennedsen M."/>
            <person name="Brockmann E."/>
            <person name="Nielsen B."/>
        </authorList>
    </citation>
    <scope>NUCLEOTIDE SEQUENCE [LARGE SCALE GENOMIC DNA]</scope>
    <source>
        <strain evidence="1 2">CHCC20162</strain>
    </source>
</reference>
<proteinExistence type="predicted"/>
<comment type="caution">
    <text evidence="1">The sequence shown here is derived from an EMBL/GenBank/DDBJ whole genome shotgun (WGS) entry which is preliminary data.</text>
</comment>
<evidence type="ECO:0000313" key="1">
    <source>
        <dbReference type="EMBL" id="RDZ06412.1"/>
    </source>
</evidence>
<gene>
    <name evidence="1" type="ORF">C3744_28730</name>
</gene>
<dbReference type="EMBL" id="PQWM01000067">
    <property type="protein sequence ID" value="RDZ06412.1"/>
    <property type="molecule type" value="Genomic_DNA"/>
</dbReference>
<dbReference type="AlphaFoldDB" id="A0A3D8WTY4"/>
<accession>A0A3D8WTY4</accession>
<name>A0A3D8WTY4_PRIMG</name>